<protein>
    <submittedName>
        <fullName evidence="2">Uncharacterized protein</fullName>
    </submittedName>
</protein>
<name>A0A167CR58_9ASCO</name>
<dbReference type="KEGG" id="slb:AWJ20_240"/>
<keyword evidence="3" id="KW-1185">Reference proteome</keyword>
<sequence length="83" mass="8460">MGLRFNSLTFCSETRITAAAPSLIGEELGAVREPSDLKTGLADLSLPSSRRATSSSTETVTPGLPRAPGSSTGLISALNLPSA</sequence>
<dbReference type="AlphaFoldDB" id="A0A167CR58"/>
<feature type="region of interest" description="Disordered" evidence="1">
    <location>
        <begin position="39"/>
        <end position="83"/>
    </location>
</feature>
<dbReference type="EMBL" id="CP014501">
    <property type="protein sequence ID" value="ANB12009.1"/>
    <property type="molecule type" value="Genomic_DNA"/>
</dbReference>
<dbReference type="Proteomes" id="UP000189580">
    <property type="component" value="Chromosome a"/>
</dbReference>
<feature type="compositionally biased region" description="Polar residues" evidence="1">
    <location>
        <begin position="69"/>
        <end position="83"/>
    </location>
</feature>
<evidence type="ECO:0000313" key="2">
    <source>
        <dbReference type="EMBL" id="ANB12009.1"/>
    </source>
</evidence>
<accession>A0A167CR58</accession>
<proteinExistence type="predicted"/>
<reference evidence="2 3" key="1">
    <citation type="submission" date="2016-02" db="EMBL/GenBank/DDBJ databases">
        <title>Complete genome sequence and transcriptome regulation of the pentose utilising yeast Sugiyamaella lignohabitans.</title>
        <authorList>
            <person name="Bellasio M."/>
            <person name="Peymann A."/>
            <person name="Valli M."/>
            <person name="Sipitzky M."/>
            <person name="Graf A."/>
            <person name="Sauer M."/>
            <person name="Marx H."/>
            <person name="Mattanovich D."/>
        </authorList>
    </citation>
    <scope>NUCLEOTIDE SEQUENCE [LARGE SCALE GENOMIC DNA]</scope>
    <source>
        <strain evidence="2 3">CBS 10342</strain>
    </source>
</reference>
<evidence type="ECO:0000313" key="3">
    <source>
        <dbReference type="Proteomes" id="UP000189580"/>
    </source>
</evidence>
<organism evidence="2 3">
    <name type="scientific">Sugiyamaella lignohabitans</name>
    <dbReference type="NCBI Taxonomy" id="796027"/>
    <lineage>
        <taxon>Eukaryota</taxon>
        <taxon>Fungi</taxon>
        <taxon>Dikarya</taxon>
        <taxon>Ascomycota</taxon>
        <taxon>Saccharomycotina</taxon>
        <taxon>Dipodascomycetes</taxon>
        <taxon>Dipodascales</taxon>
        <taxon>Trichomonascaceae</taxon>
        <taxon>Sugiyamaella</taxon>
    </lineage>
</organism>
<feature type="compositionally biased region" description="Low complexity" evidence="1">
    <location>
        <begin position="44"/>
        <end position="57"/>
    </location>
</feature>
<dbReference type="GeneID" id="30034307"/>
<evidence type="ECO:0000256" key="1">
    <source>
        <dbReference type="SAM" id="MobiDB-lite"/>
    </source>
</evidence>
<dbReference type="RefSeq" id="XP_018734486.1">
    <property type="nucleotide sequence ID" value="XM_018879344.1"/>
</dbReference>
<gene>
    <name evidence="2" type="ORF">AWJ20_240</name>
</gene>